<comment type="caution">
    <text evidence="3">The sequence shown here is derived from an EMBL/GenBank/DDBJ whole genome shotgun (WGS) entry which is preliminary data.</text>
</comment>
<dbReference type="Proteomes" id="UP001499994">
    <property type="component" value="Unassembled WGS sequence"/>
</dbReference>
<dbReference type="PANTHER" id="PTHR12526">
    <property type="entry name" value="GLYCOSYLTRANSFERASE"/>
    <property type="match status" value="1"/>
</dbReference>
<feature type="domain" description="Glycosyltransferase subfamily 4-like N-terminal" evidence="2">
    <location>
        <begin position="16"/>
        <end position="174"/>
    </location>
</feature>
<evidence type="ECO:0000259" key="2">
    <source>
        <dbReference type="Pfam" id="PF13439"/>
    </source>
</evidence>
<dbReference type="SUPFAM" id="SSF53756">
    <property type="entry name" value="UDP-Glycosyltransferase/glycogen phosphorylase"/>
    <property type="match status" value="1"/>
</dbReference>
<protein>
    <submittedName>
        <fullName evidence="3">D-rhamnosyltransferase WbpZ</fullName>
    </submittedName>
</protein>
<dbReference type="InterPro" id="IPR001296">
    <property type="entry name" value="Glyco_trans_1"/>
</dbReference>
<evidence type="ECO:0000259" key="1">
    <source>
        <dbReference type="Pfam" id="PF00534"/>
    </source>
</evidence>
<evidence type="ECO:0000313" key="3">
    <source>
        <dbReference type="EMBL" id="GAA3884553.1"/>
    </source>
</evidence>
<dbReference type="Pfam" id="PF00534">
    <property type="entry name" value="Glycos_transf_1"/>
    <property type="match status" value="1"/>
</dbReference>
<sequence length="377" mass="42503">MIKVLHFYKTYYPDSFGGIEQVIFQLAEGGVSKGISSCVLSVSEHAGEDKQVIGQHTAYKSPQSFSIASNPFSWKVINKFKKLAEEADIIHYHFPWPFMDMVQWISGIKKPSVVSYHSDIIRQQNLLKLYKPLMFHFLSKADCIIATSPNYVETSDVLEKFKSKVTVIPIGLDKSTYPQVDDERLQKWGNKIGQPFFLFIGTLRYYKGLHILIEAAVGAPYPIVIVGAGPIEEELKQQARALGLKNIHFLGALCDEDKVALLKLSYCMVFPSHLRSEAFGISLLEGAMFGKPMISSEIGTGTTYINVDNETGLVVPPSHPSALRAAMDRLWNDRSFAQECGAKAEKRFERMFTSEQMLEKHHEIYLRLLNRTPSMPS</sequence>
<dbReference type="PANTHER" id="PTHR12526:SF627">
    <property type="entry name" value="D-RHAMNOSYLTRANSFERASE WBPZ"/>
    <property type="match status" value="1"/>
</dbReference>
<dbReference type="CDD" id="cd03795">
    <property type="entry name" value="GT4_WfcD-like"/>
    <property type="match status" value="1"/>
</dbReference>
<feature type="domain" description="Glycosyl transferase family 1" evidence="1">
    <location>
        <begin position="183"/>
        <end position="347"/>
    </location>
</feature>
<name>A0ABP7KPC6_9GAMM</name>
<evidence type="ECO:0000313" key="4">
    <source>
        <dbReference type="Proteomes" id="UP001499994"/>
    </source>
</evidence>
<proteinExistence type="predicted"/>
<dbReference type="Gene3D" id="3.40.50.2000">
    <property type="entry name" value="Glycogen Phosphorylase B"/>
    <property type="match status" value="2"/>
</dbReference>
<dbReference type="EMBL" id="BAABDG010000002">
    <property type="protein sequence ID" value="GAA3884553.1"/>
    <property type="molecule type" value="Genomic_DNA"/>
</dbReference>
<accession>A0ABP7KPC6</accession>
<dbReference type="InterPro" id="IPR028098">
    <property type="entry name" value="Glyco_trans_4-like_N"/>
</dbReference>
<dbReference type="Pfam" id="PF13439">
    <property type="entry name" value="Glyco_transf_4"/>
    <property type="match status" value="1"/>
</dbReference>
<dbReference type="RefSeq" id="WP_346079252.1">
    <property type="nucleotide sequence ID" value="NZ_BAABDG010000002.1"/>
</dbReference>
<keyword evidence="4" id="KW-1185">Reference proteome</keyword>
<organism evidence="3 4">
    <name type="scientific">Gibbsiella dentisursi</name>
    <dbReference type="NCBI Taxonomy" id="796890"/>
    <lineage>
        <taxon>Bacteria</taxon>
        <taxon>Pseudomonadati</taxon>
        <taxon>Pseudomonadota</taxon>
        <taxon>Gammaproteobacteria</taxon>
        <taxon>Enterobacterales</taxon>
        <taxon>Yersiniaceae</taxon>
        <taxon>Gibbsiella</taxon>
    </lineage>
</organism>
<reference evidence="4" key="1">
    <citation type="journal article" date="2019" name="Int. J. Syst. Evol. Microbiol.">
        <title>The Global Catalogue of Microorganisms (GCM) 10K type strain sequencing project: providing services to taxonomists for standard genome sequencing and annotation.</title>
        <authorList>
            <consortium name="The Broad Institute Genomics Platform"/>
            <consortium name="The Broad Institute Genome Sequencing Center for Infectious Disease"/>
            <person name="Wu L."/>
            <person name="Ma J."/>
        </authorList>
    </citation>
    <scope>NUCLEOTIDE SEQUENCE [LARGE SCALE GENOMIC DNA]</scope>
    <source>
        <strain evidence="4">JCM 17201</strain>
    </source>
</reference>
<gene>
    <name evidence="3" type="primary">wbpZ</name>
    <name evidence="3" type="ORF">GCM10022405_07450</name>
</gene>